<reference evidence="2 3" key="1">
    <citation type="submission" date="2019-04" db="EMBL/GenBank/DDBJ databases">
        <title>The sequence and de novo assembly of Takifugu bimaculatus genome using PacBio and Hi-C technologies.</title>
        <authorList>
            <person name="Xu P."/>
            <person name="Liu B."/>
            <person name="Zhou Z."/>
        </authorList>
    </citation>
    <scope>NUCLEOTIDE SEQUENCE [LARGE SCALE GENOMIC DNA]</scope>
    <source>
        <strain evidence="2">TB-2018</strain>
        <tissue evidence="2">Muscle</tissue>
    </source>
</reference>
<dbReference type="AlphaFoldDB" id="A0A4Z2BSF2"/>
<organism evidence="2 3">
    <name type="scientific">Takifugu bimaculatus</name>
    <dbReference type="NCBI Taxonomy" id="433685"/>
    <lineage>
        <taxon>Eukaryota</taxon>
        <taxon>Metazoa</taxon>
        <taxon>Chordata</taxon>
        <taxon>Craniata</taxon>
        <taxon>Vertebrata</taxon>
        <taxon>Euteleostomi</taxon>
        <taxon>Actinopterygii</taxon>
        <taxon>Neopterygii</taxon>
        <taxon>Teleostei</taxon>
        <taxon>Neoteleostei</taxon>
        <taxon>Acanthomorphata</taxon>
        <taxon>Eupercaria</taxon>
        <taxon>Tetraodontiformes</taxon>
        <taxon>Tetradontoidea</taxon>
        <taxon>Tetraodontidae</taxon>
        <taxon>Takifugu</taxon>
    </lineage>
</organism>
<name>A0A4Z2BSF2_9TELE</name>
<gene>
    <name evidence="2" type="ORF">fugu_017923</name>
</gene>
<evidence type="ECO:0000313" key="3">
    <source>
        <dbReference type="Proteomes" id="UP000516260"/>
    </source>
</evidence>
<dbReference type="Proteomes" id="UP000516260">
    <property type="component" value="Chromosome 19"/>
</dbReference>
<feature type="region of interest" description="Disordered" evidence="1">
    <location>
        <begin position="28"/>
        <end position="116"/>
    </location>
</feature>
<evidence type="ECO:0000256" key="1">
    <source>
        <dbReference type="SAM" id="MobiDB-lite"/>
    </source>
</evidence>
<keyword evidence="3" id="KW-1185">Reference proteome</keyword>
<proteinExistence type="predicted"/>
<accession>A0A4Z2BSF2</accession>
<comment type="caution">
    <text evidence="2">The sequence shown here is derived from an EMBL/GenBank/DDBJ whole genome shotgun (WGS) entry which is preliminary data.</text>
</comment>
<evidence type="ECO:0000313" key="2">
    <source>
        <dbReference type="EMBL" id="TNM95164.1"/>
    </source>
</evidence>
<protein>
    <submittedName>
        <fullName evidence="2">Uncharacterized protein</fullName>
    </submittedName>
</protein>
<sequence>MAEKRRSPCALSVKAHAFSVEALIGAEKRRKTAGEDAASPDDGTDVSELTESPALRADGACASDRGSECASVGSPESEDALLESPQPASLCTAPVSGTGEETRVDLQGSDLWKRFH</sequence>
<dbReference type="EMBL" id="SWLE01000011">
    <property type="protein sequence ID" value="TNM95164.1"/>
    <property type="molecule type" value="Genomic_DNA"/>
</dbReference>